<sequence>MVNSKTSSEDKVQILEEVITFGMNEILPLKEKTIAANEAPWMNNSLKRLIRHRQIALKNGNLKEYNELRNKVNRERKACRAKYYEAKVKDLKNCKPAQWWKEIKQLSGFSKVENTNSITNLQHLAEEGEDPTLLANAINNSFLSPMSVFTPLDTPVLNTSTNSHLEDSPRPVSELSVIEKLSSLNPNKASGPDGIPAWVLRDNADILAAPVTDILNTSFRERRVPSSWKSADITPLPKTSPVTDVNKHLRPISLTPILSKVGEEFIIDGYIKPAILAKIDKNQYGTIPNSNTTLALISMLHSWYKDTDGNRSTVRVVLFDFRKHSISSITPSS</sequence>
<evidence type="ECO:0008006" key="3">
    <source>
        <dbReference type="Google" id="ProtNLM"/>
    </source>
</evidence>
<dbReference type="PANTHER" id="PTHR47510">
    <property type="entry name" value="REVERSE TRANSCRIPTASE DOMAIN-CONTAINING PROTEIN"/>
    <property type="match status" value="1"/>
</dbReference>
<dbReference type="KEGG" id="epa:110231214"/>
<dbReference type="EnsemblMetazoa" id="XM_028656706.1">
    <property type="protein sequence ID" value="XP_028512507.1"/>
    <property type="gene ID" value="LOC110231214"/>
</dbReference>
<evidence type="ECO:0000313" key="2">
    <source>
        <dbReference type="Proteomes" id="UP000887567"/>
    </source>
</evidence>
<dbReference type="RefSeq" id="XP_028512507.1">
    <property type="nucleotide sequence ID" value="XM_028656706.1"/>
</dbReference>
<dbReference type="PANTHER" id="PTHR47510:SF3">
    <property type="entry name" value="ENDO_EXONUCLEASE_PHOSPHATASE DOMAIN-CONTAINING PROTEIN"/>
    <property type="match status" value="1"/>
</dbReference>
<accession>A0A913YDA5</accession>
<organism evidence="1 2">
    <name type="scientific">Exaiptasia diaphana</name>
    <name type="common">Tropical sea anemone</name>
    <name type="synonym">Aiptasia pulchella</name>
    <dbReference type="NCBI Taxonomy" id="2652724"/>
    <lineage>
        <taxon>Eukaryota</taxon>
        <taxon>Metazoa</taxon>
        <taxon>Cnidaria</taxon>
        <taxon>Anthozoa</taxon>
        <taxon>Hexacorallia</taxon>
        <taxon>Actiniaria</taxon>
        <taxon>Aiptasiidae</taxon>
        <taxon>Exaiptasia</taxon>
    </lineage>
</organism>
<evidence type="ECO:0000313" key="1">
    <source>
        <dbReference type="EnsemblMetazoa" id="XP_028512507.1"/>
    </source>
</evidence>
<proteinExistence type="predicted"/>
<name>A0A913YDA5_EXADI</name>
<dbReference type="Proteomes" id="UP000887567">
    <property type="component" value="Unplaced"/>
</dbReference>
<dbReference type="OMA" id="HEKDEAH"/>
<protein>
    <recommendedName>
        <fullName evidence="3">Reverse transcriptase</fullName>
    </recommendedName>
</protein>
<dbReference type="AlphaFoldDB" id="A0A913YDA5"/>
<dbReference type="GeneID" id="110231214"/>
<keyword evidence="2" id="KW-1185">Reference proteome</keyword>
<reference evidence="1" key="1">
    <citation type="submission" date="2022-11" db="UniProtKB">
        <authorList>
            <consortium name="EnsemblMetazoa"/>
        </authorList>
    </citation>
    <scope>IDENTIFICATION</scope>
</reference>
<dbReference type="OrthoDB" id="5959732at2759"/>